<dbReference type="InterPro" id="IPR000792">
    <property type="entry name" value="Tscrpt_reg_LuxR_C"/>
</dbReference>
<gene>
    <name evidence="4" type="ORF">Asi02nite_28780</name>
</gene>
<evidence type="ECO:0000256" key="2">
    <source>
        <dbReference type="ARBA" id="ARBA00022840"/>
    </source>
</evidence>
<keyword evidence="5" id="KW-1185">Reference proteome</keyword>
<dbReference type="SUPFAM" id="SSF46894">
    <property type="entry name" value="C-terminal effector domain of the bipartite response regulators"/>
    <property type="match status" value="1"/>
</dbReference>
<dbReference type="RefSeq" id="WP_203713260.1">
    <property type="nucleotide sequence ID" value="NZ_BONE01000020.1"/>
</dbReference>
<dbReference type="InterPro" id="IPR016032">
    <property type="entry name" value="Sig_transdc_resp-reg_C-effctor"/>
</dbReference>
<dbReference type="SUPFAM" id="SSF52540">
    <property type="entry name" value="P-loop containing nucleoside triphosphate hydrolases"/>
    <property type="match status" value="1"/>
</dbReference>
<sequence>MPQIAQTLLGRATERAALDRLLTDARQGRSGTLVLRGEAGVGKTALLDYAADRAAGSVVLRADGTESEMELPFAGLHQLCAQLLDRLDRLPAPQRDALGVAFGLSTGRPPDRFLVGLAVLTLLAGGVARRPVLALVDDAQWLDRSSVWTLAFVARRLRAEGVALVVAERAGADDSDLTGLPALTVSGLGEPDAHALLATVVHGKLDARVRNRIVAETQGNPLALRELPGLDGGFPSPPDRPIAGRIERGYERRYAALPEPTRRLLLTAAAEPTGDVALLWRAAAAQEIPDDAAAAAESAGLVDLGAHVRFSHPLVRSAIYQGASAGDRRAAHQALAGATDARADPDRRAWHRALAAARPDERVAGELVDSADRAEARGGAAAAAALLERAVALTPDPGRRALRALTAAQAKFDAGGGDAVHTLLATAEVGPLDAVARARLERLRVRVTFAARRGGDAPARLLDAANRLAPLDPDLARETFLEATGAAVYAGRLGHGPGPRETSLAARAAPVRPHPDPATDALLDGLATRFTDGYARGVEPLRRALRAFGTGADEAPLRWLWLVCPVTPEPLAAEIWDDDMWHDLSTRAVDLARDSGALTVLPMALSYRACLHMHAGELAEAARLIDESTTVSAAIGSAPLRYTALVLLAWRGQEAEATAVIEAGGRDAVARGEGRALGLADYATALLCNGLGRYEEAMDAAHRACRYEDLGFYAWALVELVEAAVRTSHRTAAETAMRALDERTLASGTDWALGVRATAAALLSEGGTAEAHYREAVDRLGRTRVALHLARAHLLRGEWLRRENRRRDARAALGQAFEMFDRMGAEGFAERARRELLATGEVVRKRTTDTATDLTRQEIQIAELARDGATNPEIAAQLFLSPRTVEWHLGNVYAKLGISSRRDLRRALPANRVARPVAGQTASWSPGTRL</sequence>
<dbReference type="InterPro" id="IPR036388">
    <property type="entry name" value="WH-like_DNA-bd_sf"/>
</dbReference>
<dbReference type="Gene3D" id="1.10.10.10">
    <property type="entry name" value="Winged helix-like DNA-binding domain superfamily/Winged helix DNA-binding domain"/>
    <property type="match status" value="1"/>
</dbReference>
<accession>A0ABQ4CQ05</accession>
<protein>
    <submittedName>
        <fullName evidence="4">Transcriptional regulator, LuxR family protein</fullName>
    </submittedName>
</protein>
<dbReference type="CDD" id="cd06170">
    <property type="entry name" value="LuxR_C_like"/>
    <property type="match status" value="1"/>
</dbReference>
<organism evidence="4 5">
    <name type="scientific">Asanoa siamensis</name>
    <dbReference type="NCBI Taxonomy" id="926357"/>
    <lineage>
        <taxon>Bacteria</taxon>
        <taxon>Bacillati</taxon>
        <taxon>Actinomycetota</taxon>
        <taxon>Actinomycetes</taxon>
        <taxon>Micromonosporales</taxon>
        <taxon>Micromonosporaceae</taxon>
        <taxon>Asanoa</taxon>
    </lineage>
</organism>
<dbReference type="PROSITE" id="PS50043">
    <property type="entry name" value="HTH_LUXR_2"/>
    <property type="match status" value="1"/>
</dbReference>
<dbReference type="SMART" id="SM00421">
    <property type="entry name" value="HTH_LUXR"/>
    <property type="match status" value="1"/>
</dbReference>
<comment type="caution">
    <text evidence="4">The sequence shown here is derived from an EMBL/GenBank/DDBJ whole genome shotgun (WGS) entry which is preliminary data.</text>
</comment>
<dbReference type="Pfam" id="PF00196">
    <property type="entry name" value="GerE"/>
    <property type="match status" value="1"/>
</dbReference>
<dbReference type="InterPro" id="IPR027417">
    <property type="entry name" value="P-loop_NTPase"/>
</dbReference>
<name>A0ABQ4CQ05_9ACTN</name>
<dbReference type="InterPro" id="IPR011990">
    <property type="entry name" value="TPR-like_helical_dom_sf"/>
</dbReference>
<evidence type="ECO:0000259" key="3">
    <source>
        <dbReference type="PROSITE" id="PS50043"/>
    </source>
</evidence>
<keyword evidence="2" id="KW-0067">ATP-binding</keyword>
<proteinExistence type="predicted"/>
<dbReference type="SUPFAM" id="SSF48452">
    <property type="entry name" value="TPR-like"/>
    <property type="match status" value="1"/>
</dbReference>
<reference evidence="4 5" key="1">
    <citation type="submission" date="2021-01" db="EMBL/GenBank/DDBJ databases">
        <title>Whole genome shotgun sequence of Asanoa siamensis NBRC 107932.</title>
        <authorList>
            <person name="Komaki H."/>
            <person name="Tamura T."/>
        </authorList>
    </citation>
    <scope>NUCLEOTIDE SEQUENCE [LARGE SCALE GENOMIC DNA]</scope>
    <source>
        <strain evidence="4 5">NBRC 107932</strain>
    </source>
</reference>
<feature type="domain" description="HTH luxR-type" evidence="3">
    <location>
        <begin position="847"/>
        <end position="912"/>
    </location>
</feature>
<evidence type="ECO:0000313" key="5">
    <source>
        <dbReference type="Proteomes" id="UP000604117"/>
    </source>
</evidence>
<dbReference type="PROSITE" id="PS00622">
    <property type="entry name" value="HTH_LUXR_1"/>
    <property type="match status" value="1"/>
</dbReference>
<dbReference type="PANTHER" id="PTHR16305">
    <property type="entry name" value="TESTICULAR SOLUBLE ADENYLYL CYCLASE"/>
    <property type="match status" value="1"/>
</dbReference>
<dbReference type="PANTHER" id="PTHR16305:SF35">
    <property type="entry name" value="TRANSCRIPTIONAL ACTIVATOR DOMAIN"/>
    <property type="match status" value="1"/>
</dbReference>
<dbReference type="Pfam" id="PF13191">
    <property type="entry name" value="AAA_16"/>
    <property type="match status" value="1"/>
</dbReference>
<evidence type="ECO:0000256" key="1">
    <source>
        <dbReference type="ARBA" id="ARBA00022741"/>
    </source>
</evidence>
<dbReference type="EMBL" id="BONE01000020">
    <property type="protein sequence ID" value="GIF73360.1"/>
    <property type="molecule type" value="Genomic_DNA"/>
</dbReference>
<dbReference type="PRINTS" id="PR00038">
    <property type="entry name" value="HTHLUXR"/>
</dbReference>
<keyword evidence="1" id="KW-0547">Nucleotide-binding</keyword>
<evidence type="ECO:0000313" key="4">
    <source>
        <dbReference type="EMBL" id="GIF73360.1"/>
    </source>
</evidence>
<dbReference type="Proteomes" id="UP000604117">
    <property type="component" value="Unassembled WGS sequence"/>
</dbReference>
<dbReference type="InterPro" id="IPR041664">
    <property type="entry name" value="AAA_16"/>
</dbReference>